<dbReference type="Proteomes" id="UP001358586">
    <property type="component" value="Chromosome 5"/>
</dbReference>
<reference evidence="1 2" key="1">
    <citation type="submission" date="2023-03" db="EMBL/GenBank/DDBJ databases">
        <title>WGS of Gossypium arboreum.</title>
        <authorList>
            <person name="Yu D."/>
        </authorList>
    </citation>
    <scope>NUCLEOTIDE SEQUENCE [LARGE SCALE GENOMIC DNA]</scope>
    <source>
        <tissue evidence="1">Leaf</tissue>
    </source>
</reference>
<gene>
    <name evidence="1" type="ORF">PVK06_017907</name>
</gene>
<protein>
    <submittedName>
        <fullName evidence="1">Uncharacterized protein</fullName>
    </submittedName>
</protein>
<organism evidence="1 2">
    <name type="scientific">Gossypium arboreum</name>
    <name type="common">Tree cotton</name>
    <name type="synonym">Gossypium nanking</name>
    <dbReference type="NCBI Taxonomy" id="29729"/>
    <lineage>
        <taxon>Eukaryota</taxon>
        <taxon>Viridiplantae</taxon>
        <taxon>Streptophyta</taxon>
        <taxon>Embryophyta</taxon>
        <taxon>Tracheophyta</taxon>
        <taxon>Spermatophyta</taxon>
        <taxon>Magnoliopsida</taxon>
        <taxon>eudicotyledons</taxon>
        <taxon>Gunneridae</taxon>
        <taxon>Pentapetalae</taxon>
        <taxon>rosids</taxon>
        <taxon>malvids</taxon>
        <taxon>Malvales</taxon>
        <taxon>Malvaceae</taxon>
        <taxon>Malvoideae</taxon>
        <taxon>Gossypium</taxon>
    </lineage>
</organism>
<evidence type="ECO:0000313" key="1">
    <source>
        <dbReference type="EMBL" id="KAK5834036.1"/>
    </source>
</evidence>
<proteinExistence type="predicted"/>
<evidence type="ECO:0000313" key="2">
    <source>
        <dbReference type="Proteomes" id="UP001358586"/>
    </source>
</evidence>
<comment type="caution">
    <text evidence="1">The sequence shown here is derived from an EMBL/GenBank/DDBJ whole genome shotgun (WGS) entry which is preliminary data.</text>
</comment>
<name>A0ABR0Q4S6_GOSAR</name>
<dbReference type="EMBL" id="JARKNE010000005">
    <property type="protein sequence ID" value="KAK5834036.1"/>
    <property type="molecule type" value="Genomic_DNA"/>
</dbReference>
<sequence>MNNIAFQQITQEECVRGIVLIKKEKPEILGFAVRTEGHNKGQADHIDKLTLLCTHFHCKRYDVATYFELHSHLDWWFKKYGKSEMKSDGRSGKTSATSSTYQVSRGKGCVQANTTSVDTSHGAISA</sequence>
<accession>A0ABR0Q4S6</accession>
<keyword evidence="2" id="KW-1185">Reference proteome</keyword>